<evidence type="ECO:0000256" key="8">
    <source>
        <dbReference type="ARBA" id="ARBA00023136"/>
    </source>
</evidence>
<proteinExistence type="inferred from homology"/>
<dbReference type="Gene3D" id="1.50.40.10">
    <property type="entry name" value="Mitochondrial carrier domain"/>
    <property type="match status" value="1"/>
</dbReference>
<gene>
    <name evidence="11" type="ORF">FDP41_004548</name>
</gene>
<comment type="similarity">
    <text evidence="2 10">Belongs to the mitochondrial carrier (TC 2.A.29) family.</text>
</comment>
<dbReference type="InterPro" id="IPR023395">
    <property type="entry name" value="MCP_dom_sf"/>
</dbReference>
<dbReference type="OrthoDB" id="1924968at2759"/>
<dbReference type="Pfam" id="PF00153">
    <property type="entry name" value="Mito_carr"/>
    <property type="match status" value="3"/>
</dbReference>
<evidence type="ECO:0000256" key="6">
    <source>
        <dbReference type="ARBA" id="ARBA00022989"/>
    </source>
</evidence>
<evidence type="ECO:0000256" key="4">
    <source>
        <dbReference type="ARBA" id="ARBA00022692"/>
    </source>
</evidence>
<evidence type="ECO:0000313" key="12">
    <source>
        <dbReference type="Proteomes" id="UP000444721"/>
    </source>
</evidence>
<dbReference type="GeneID" id="68111766"/>
<accession>A0A6A5BUQ7</accession>
<keyword evidence="8 9" id="KW-0472">Membrane</keyword>
<protein>
    <recommendedName>
        <fullName evidence="13">Mitochondrial carrier protein</fullName>
    </recommendedName>
</protein>
<reference evidence="11 12" key="1">
    <citation type="journal article" date="2019" name="Sci. Rep.">
        <title>Nanopore sequencing improves the draft genome of the human pathogenic amoeba Naegleria fowleri.</title>
        <authorList>
            <person name="Liechti N."/>
            <person name="Schurch N."/>
            <person name="Bruggmann R."/>
            <person name="Wittwer M."/>
        </authorList>
    </citation>
    <scope>NUCLEOTIDE SEQUENCE [LARGE SCALE GENOMIC DNA]</scope>
    <source>
        <strain evidence="11 12">ATCC 30894</strain>
    </source>
</reference>
<keyword evidence="12" id="KW-1185">Reference proteome</keyword>
<evidence type="ECO:0000256" key="7">
    <source>
        <dbReference type="ARBA" id="ARBA00023128"/>
    </source>
</evidence>
<evidence type="ECO:0000256" key="5">
    <source>
        <dbReference type="ARBA" id="ARBA00022737"/>
    </source>
</evidence>
<dbReference type="OMA" id="VWFLAFE"/>
<dbReference type="PANTHER" id="PTHR45624:SF10">
    <property type="entry name" value="SLC (SOLUTE CARRIER) HOMOLOG"/>
    <property type="match status" value="1"/>
</dbReference>
<dbReference type="VEuPathDB" id="AmoebaDB:NfTy_082760"/>
<dbReference type="RefSeq" id="XP_044561362.1">
    <property type="nucleotide sequence ID" value="XM_044707974.1"/>
</dbReference>
<sequence>MESSPQEITTSQQQVVLSEPMSFGQLMKNFGKECLAGSIGGISGIIVGHPLDTIRVRLQTQTSSSKFGAIHFLKEAVVKEGARSLFKGLLSPLIGEAINNCILFGVYNGLLPNVLKTLLGSNLSEEEQTMIRRSSIPIQFVSGSLAGFCIAFVVCPTELIKIRLQTSTDHIKTRSTSGTLGRRGFVDCAKFIWKYEGGLRGIYHGFSSTLIRELSFNGVYFATYEQCKTRFARYLAVKQMEGGADEEQIKKKTEEMRSDPRVILSSGGLAGLGAWGLCYQTDVVKSLIQSRSPVAAAKGEYSVKVLDVFNECRKSKSLFKGLTPTLVRAVPVNAVTFLMVEAISTYLNDL</sequence>
<comment type="caution">
    <text evidence="11">The sequence shown here is derived from an EMBL/GenBank/DDBJ whole genome shotgun (WGS) entry which is preliminary data.</text>
</comment>
<dbReference type="SUPFAM" id="SSF103506">
    <property type="entry name" value="Mitochondrial carrier"/>
    <property type="match status" value="1"/>
</dbReference>
<evidence type="ECO:0008006" key="13">
    <source>
        <dbReference type="Google" id="ProtNLM"/>
    </source>
</evidence>
<evidence type="ECO:0000313" key="11">
    <source>
        <dbReference type="EMBL" id="KAF0976649.1"/>
    </source>
</evidence>
<dbReference type="GO" id="GO:0031966">
    <property type="term" value="C:mitochondrial membrane"/>
    <property type="evidence" value="ECO:0007669"/>
    <property type="project" value="UniProtKB-SubCell"/>
</dbReference>
<evidence type="ECO:0000256" key="3">
    <source>
        <dbReference type="ARBA" id="ARBA00022448"/>
    </source>
</evidence>
<evidence type="ECO:0000256" key="9">
    <source>
        <dbReference type="PROSITE-ProRule" id="PRU00282"/>
    </source>
</evidence>
<dbReference type="VEuPathDB" id="AmoebaDB:FDP41_004548"/>
<keyword evidence="5" id="KW-0677">Repeat</keyword>
<dbReference type="EMBL" id="VFQX01000037">
    <property type="protein sequence ID" value="KAF0976649.1"/>
    <property type="molecule type" value="Genomic_DNA"/>
</dbReference>
<dbReference type="PROSITE" id="PS50920">
    <property type="entry name" value="SOLCAR"/>
    <property type="match status" value="3"/>
</dbReference>
<dbReference type="InterPro" id="IPR050567">
    <property type="entry name" value="Mitochondrial_Carrier"/>
</dbReference>
<evidence type="ECO:0000256" key="1">
    <source>
        <dbReference type="ARBA" id="ARBA00004225"/>
    </source>
</evidence>
<organism evidence="11 12">
    <name type="scientific">Naegleria fowleri</name>
    <name type="common">Brain eating amoeba</name>
    <dbReference type="NCBI Taxonomy" id="5763"/>
    <lineage>
        <taxon>Eukaryota</taxon>
        <taxon>Discoba</taxon>
        <taxon>Heterolobosea</taxon>
        <taxon>Tetramitia</taxon>
        <taxon>Eutetramitia</taxon>
        <taxon>Vahlkampfiidae</taxon>
        <taxon>Naegleria</taxon>
    </lineage>
</organism>
<keyword evidence="3 10" id="KW-0813">Transport</keyword>
<dbReference type="InterPro" id="IPR018108">
    <property type="entry name" value="MCP_transmembrane"/>
</dbReference>
<evidence type="ECO:0000256" key="10">
    <source>
        <dbReference type="RuleBase" id="RU000488"/>
    </source>
</evidence>
<feature type="repeat" description="Solcar" evidence="9">
    <location>
        <begin position="28"/>
        <end position="113"/>
    </location>
</feature>
<keyword evidence="6" id="KW-1133">Transmembrane helix</keyword>
<keyword evidence="7" id="KW-0496">Mitochondrion</keyword>
<dbReference type="AlphaFoldDB" id="A0A6A5BUQ7"/>
<comment type="subcellular location">
    <subcellularLocation>
        <location evidence="1">Mitochondrion membrane</location>
        <topology evidence="1">Multi-pass membrane protein</topology>
    </subcellularLocation>
</comment>
<name>A0A6A5BUQ7_NAEFO</name>
<feature type="repeat" description="Solcar" evidence="9">
    <location>
        <begin position="134"/>
        <end position="230"/>
    </location>
</feature>
<keyword evidence="4 9" id="KW-0812">Transmembrane</keyword>
<dbReference type="Proteomes" id="UP000444721">
    <property type="component" value="Unassembled WGS sequence"/>
</dbReference>
<dbReference type="PANTHER" id="PTHR45624">
    <property type="entry name" value="MITOCHONDRIAL BASIC AMINO ACIDS TRANSPORTER-RELATED"/>
    <property type="match status" value="1"/>
</dbReference>
<dbReference type="GO" id="GO:0022857">
    <property type="term" value="F:transmembrane transporter activity"/>
    <property type="evidence" value="ECO:0007669"/>
    <property type="project" value="TreeGrafter"/>
</dbReference>
<feature type="repeat" description="Solcar" evidence="9">
    <location>
        <begin position="260"/>
        <end position="346"/>
    </location>
</feature>
<evidence type="ECO:0000256" key="2">
    <source>
        <dbReference type="ARBA" id="ARBA00006375"/>
    </source>
</evidence>
<dbReference type="VEuPathDB" id="AmoebaDB:NF0129950"/>